<organism evidence="1 2">
    <name type="scientific">Geobacillus proteiniphilus</name>
    <dbReference type="NCBI Taxonomy" id="860353"/>
    <lineage>
        <taxon>Bacteria</taxon>
        <taxon>Bacillati</taxon>
        <taxon>Bacillota</taxon>
        <taxon>Bacilli</taxon>
        <taxon>Bacillales</taxon>
        <taxon>Anoxybacillaceae</taxon>
        <taxon>Geobacillus</taxon>
    </lineage>
</organism>
<dbReference type="Proteomes" id="UP000186030">
    <property type="component" value="Unassembled WGS sequence"/>
</dbReference>
<name>A0A1Q5SUJ5_9BACL</name>
<accession>A0A1Q5SUJ5</accession>
<reference evidence="1 2" key="1">
    <citation type="submission" date="2016-11" db="EMBL/GenBank/DDBJ databases">
        <authorList>
            <person name="Kadnikov V."/>
            <person name="Nazina T."/>
        </authorList>
    </citation>
    <scope>NUCLEOTIDE SEQUENCE [LARGE SCALE GENOMIC DNA]</scope>
    <source>
        <strain evidence="1 2">1017</strain>
    </source>
</reference>
<proteinExistence type="predicted"/>
<evidence type="ECO:0000313" key="1">
    <source>
        <dbReference type="EMBL" id="OKO91669.1"/>
    </source>
</evidence>
<evidence type="ECO:0000313" key="2">
    <source>
        <dbReference type="Proteomes" id="UP000186030"/>
    </source>
</evidence>
<protein>
    <submittedName>
        <fullName evidence="1">IS231-related transposase</fullName>
    </submittedName>
</protein>
<reference evidence="2" key="2">
    <citation type="submission" date="2017-01" db="EMBL/GenBank/DDBJ databases">
        <title>Genome sequencing and annotation of Geobacillus sp. 1017, a Hydrocarbon-Oxidizing Thermophilic Bacterium Isolated from a Heavy Oil Reservoir (China).</title>
        <authorList>
            <person name="Kadnikov V.V."/>
            <person name="Mardanov A.V."/>
            <person name="Poltaraus A.B."/>
            <person name="Sokolova D.S."/>
            <person name="Semenova E.M."/>
            <person name="Ravin N.V."/>
            <person name="Tourova T.P."/>
            <person name="Nazina T.N."/>
        </authorList>
    </citation>
    <scope>NUCLEOTIDE SEQUENCE [LARGE SCALE GENOMIC DNA]</scope>
    <source>
        <strain evidence="2">1017</strain>
    </source>
</reference>
<sequence length="53" mass="5989">MDLFQALWCSEALAVQLLLKLCDIIAQHGKKSRRYTKKSALDIIESLVIMPVS</sequence>
<comment type="caution">
    <text evidence="1">The sequence shown here is derived from an EMBL/GenBank/DDBJ whole genome shotgun (WGS) entry which is preliminary data.</text>
</comment>
<gene>
    <name evidence="1" type="ORF">BRO54_2597</name>
</gene>
<dbReference type="AlphaFoldDB" id="A0A1Q5SUJ5"/>
<dbReference type="EMBL" id="MQMG01000036">
    <property type="protein sequence ID" value="OKO91669.1"/>
    <property type="molecule type" value="Genomic_DNA"/>
</dbReference>